<accession>A0A9Q9DPF5</accession>
<evidence type="ECO:0000313" key="3">
    <source>
        <dbReference type="Proteomes" id="UP001056012"/>
    </source>
</evidence>
<gene>
    <name evidence="2" type="ORF">yc1106_01369</name>
</gene>
<evidence type="ECO:0000256" key="1">
    <source>
        <dbReference type="SAM" id="Phobius"/>
    </source>
</evidence>
<dbReference type="Proteomes" id="UP001056012">
    <property type="component" value="Chromosome 1"/>
</dbReference>
<protein>
    <submittedName>
        <fullName evidence="2">Uncharacterized protein</fullName>
    </submittedName>
</protein>
<sequence>MLPIAATFPPSALNLAPGLLPRPPDQVANVSAFKILDYGDGSLESIRSNGLFYMNSDLGYMYPKPNLSRIAQQTLMGSGALPWSNQCLESTSPYKSPNCTYNLDLKGTMINCAELRATETQLLSKPVDEGLIYEASEPELGKDIFHIGWYPSVQFRRSDGNMTKSDEPKFLNCSTSFAEYSVNVTFENSTRIIRHIGRKPGNSLSSGFQSSFYRHFNPTPDFPPLRDLPSEYEFAQGSALRDAILTALKGAATTDNFMAYNGTLILQSRFVNAKFVGNDTLVQFDITSEGLAELFRDVTLSLVSLAPDRWKTNESLIIERPYVNKYTFNEKLNIFIPYGLGLVITGVITLLGVLALNENGGAAHDDFLDTICATRASRTLYDAAKRGWYFHKDGENRFSEELKELTLIVGEIQQEQEQECERGDSENSDRHNTVLTGFGTLEEVISLNRRIR</sequence>
<organism evidence="2 3">
    <name type="scientific">Curvularia clavata</name>
    <dbReference type="NCBI Taxonomy" id="95742"/>
    <lineage>
        <taxon>Eukaryota</taxon>
        <taxon>Fungi</taxon>
        <taxon>Dikarya</taxon>
        <taxon>Ascomycota</taxon>
        <taxon>Pezizomycotina</taxon>
        <taxon>Dothideomycetes</taxon>
        <taxon>Pleosporomycetidae</taxon>
        <taxon>Pleosporales</taxon>
        <taxon>Pleosporineae</taxon>
        <taxon>Pleosporaceae</taxon>
        <taxon>Curvularia</taxon>
    </lineage>
</organism>
<proteinExistence type="predicted"/>
<dbReference type="EMBL" id="CP089274">
    <property type="protein sequence ID" value="USP74095.1"/>
    <property type="molecule type" value="Genomic_DNA"/>
</dbReference>
<feature type="transmembrane region" description="Helical" evidence="1">
    <location>
        <begin position="335"/>
        <end position="356"/>
    </location>
</feature>
<dbReference type="PANTHER" id="PTHR35041">
    <property type="entry name" value="MEDIATOR OF RNA POLYMERASE II TRANSCRIPTION SUBUNIT 1"/>
    <property type="match status" value="1"/>
</dbReference>
<reference evidence="2" key="1">
    <citation type="submission" date="2021-12" db="EMBL/GenBank/DDBJ databases">
        <title>Curvularia clavata genome.</title>
        <authorList>
            <person name="Cao Y."/>
        </authorList>
    </citation>
    <scope>NUCLEOTIDE SEQUENCE</scope>
    <source>
        <strain evidence="2">Yc1106</strain>
    </source>
</reference>
<dbReference type="PANTHER" id="PTHR35041:SF6">
    <property type="entry name" value="FORMYLMETHIONINE DEFORMYLASE-LIKE PROTEIN-RELATED"/>
    <property type="match status" value="1"/>
</dbReference>
<evidence type="ECO:0000313" key="2">
    <source>
        <dbReference type="EMBL" id="USP74095.1"/>
    </source>
</evidence>
<name>A0A9Q9DPF5_CURCL</name>
<keyword evidence="1" id="KW-0812">Transmembrane</keyword>
<keyword evidence="1" id="KW-1133">Transmembrane helix</keyword>
<dbReference type="OrthoDB" id="5322539at2759"/>
<keyword evidence="3" id="KW-1185">Reference proteome</keyword>
<dbReference type="AlphaFoldDB" id="A0A9Q9DPF5"/>
<keyword evidence="1" id="KW-0472">Membrane</keyword>
<dbReference type="VEuPathDB" id="FungiDB:yc1106_01369"/>